<sequence length="470" mass="53794">MDDISYLVDCVHNILDVLNRVQGGHDGDFQLLVCKVDFLQRMLVNLDIDDVIIETIGRAHSLLVEIERNENSSGGYSASVQHDSRRGRPSYLISKEQLSYLIEQGFKLEEVATMLGVSYRTVKRRMTSYGLSVSGTYSTIDDNQLDELTRQGCDEHPGIGIRVLKGFLLSKGCRVQRERIRLSLLRIDPIGIVQRWKSTVKRRQYNVKHPLSLWHIDGNHKLIRWRIVVHGGIDGYSRVPVYLKASSNNRADTVLALFREAVVEFGLPSRVRSDKGGENVDVSTYMLSHVRRGPGRGSMLTATGKSTHNQRIERLWRDVFAGCLSLFYDLFYDLERQNILHPDNEGHLWCLHYVFLPIINKHLTNWKNAWVYHPMRTEKNKSPMQLWIRGLQEAWGSQTLEDEVFQNEGDDYGIDWSGPIPRTDSGLYEMVEVPDTACPLTQEQIDLLPATGNMNYLEGVETLQQILNIV</sequence>
<dbReference type="InterPro" id="IPR036397">
    <property type="entry name" value="RNaseH_sf"/>
</dbReference>
<keyword evidence="3" id="KW-1185">Reference proteome</keyword>
<protein>
    <recommendedName>
        <fullName evidence="1">Integrase catalytic domain-containing protein</fullName>
    </recommendedName>
</protein>
<evidence type="ECO:0000313" key="2">
    <source>
        <dbReference type="EMBL" id="KAK2551985.1"/>
    </source>
</evidence>
<reference evidence="2" key="2">
    <citation type="journal article" date="2023" name="Science">
        <title>Genomic signatures of disease resistance in endangered staghorn corals.</title>
        <authorList>
            <person name="Vollmer S.V."/>
            <person name="Selwyn J.D."/>
            <person name="Despard B.A."/>
            <person name="Roesel C.L."/>
        </authorList>
    </citation>
    <scope>NUCLEOTIDE SEQUENCE</scope>
    <source>
        <strain evidence="2">K2</strain>
    </source>
</reference>
<dbReference type="PANTHER" id="PTHR46791:SF5">
    <property type="entry name" value="CLR5 DOMAIN-CONTAINING PROTEIN-RELATED"/>
    <property type="match status" value="1"/>
</dbReference>
<dbReference type="PANTHER" id="PTHR46791">
    <property type="entry name" value="EXPRESSED PROTEIN"/>
    <property type="match status" value="1"/>
</dbReference>
<dbReference type="GO" id="GO:0015074">
    <property type="term" value="P:DNA integration"/>
    <property type="evidence" value="ECO:0007669"/>
    <property type="project" value="InterPro"/>
</dbReference>
<dbReference type="InterPro" id="IPR058913">
    <property type="entry name" value="Integrase_dom_put"/>
</dbReference>
<feature type="domain" description="Integrase catalytic" evidence="1">
    <location>
        <begin position="206"/>
        <end position="391"/>
    </location>
</feature>
<dbReference type="SUPFAM" id="SSF53098">
    <property type="entry name" value="Ribonuclease H-like"/>
    <property type="match status" value="1"/>
</dbReference>
<name>A0AAD9PZJ5_ACRCE</name>
<dbReference type="PROSITE" id="PS50994">
    <property type="entry name" value="INTEGRASE"/>
    <property type="match status" value="1"/>
</dbReference>
<accession>A0AAD9PZJ5</accession>
<dbReference type="AlphaFoldDB" id="A0AAD9PZJ5"/>
<gene>
    <name evidence="2" type="ORF">P5673_026991</name>
</gene>
<dbReference type="Pfam" id="PF24764">
    <property type="entry name" value="rva_4"/>
    <property type="match status" value="1"/>
</dbReference>
<dbReference type="InterPro" id="IPR012337">
    <property type="entry name" value="RNaseH-like_sf"/>
</dbReference>
<dbReference type="GO" id="GO:0003676">
    <property type="term" value="F:nucleic acid binding"/>
    <property type="evidence" value="ECO:0007669"/>
    <property type="project" value="InterPro"/>
</dbReference>
<dbReference type="InterPro" id="IPR001584">
    <property type="entry name" value="Integrase_cat-core"/>
</dbReference>
<proteinExistence type="predicted"/>
<organism evidence="2 3">
    <name type="scientific">Acropora cervicornis</name>
    <name type="common">Staghorn coral</name>
    <dbReference type="NCBI Taxonomy" id="6130"/>
    <lineage>
        <taxon>Eukaryota</taxon>
        <taxon>Metazoa</taxon>
        <taxon>Cnidaria</taxon>
        <taxon>Anthozoa</taxon>
        <taxon>Hexacorallia</taxon>
        <taxon>Scleractinia</taxon>
        <taxon>Astrocoeniina</taxon>
        <taxon>Acroporidae</taxon>
        <taxon>Acropora</taxon>
    </lineage>
</organism>
<reference evidence="2" key="1">
    <citation type="journal article" date="2023" name="G3 (Bethesda)">
        <title>Whole genome assembly and annotation of the endangered Caribbean coral Acropora cervicornis.</title>
        <authorList>
            <person name="Selwyn J.D."/>
            <person name="Vollmer S.V."/>
        </authorList>
    </citation>
    <scope>NUCLEOTIDE SEQUENCE</scope>
    <source>
        <strain evidence="2">K2</strain>
    </source>
</reference>
<dbReference type="EMBL" id="JARQWQ010000091">
    <property type="protein sequence ID" value="KAK2551985.1"/>
    <property type="molecule type" value="Genomic_DNA"/>
</dbReference>
<comment type="caution">
    <text evidence="2">The sequence shown here is derived from an EMBL/GenBank/DDBJ whole genome shotgun (WGS) entry which is preliminary data.</text>
</comment>
<dbReference type="Proteomes" id="UP001249851">
    <property type="component" value="Unassembled WGS sequence"/>
</dbReference>
<evidence type="ECO:0000313" key="3">
    <source>
        <dbReference type="Proteomes" id="UP001249851"/>
    </source>
</evidence>
<dbReference type="Gene3D" id="3.30.420.10">
    <property type="entry name" value="Ribonuclease H-like superfamily/Ribonuclease H"/>
    <property type="match status" value="1"/>
</dbReference>
<evidence type="ECO:0000259" key="1">
    <source>
        <dbReference type="PROSITE" id="PS50994"/>
    </source>
</evidence>